<dbReference type="PROSITE" id="PS50297">
    <property type="entry name" value="ANK_REP_REGION"/>
    <property type="match status" value="3"/>
</dbReference>
<keyword evidence="2" id="KW-0802">TPR repeat</keyword>
<dbReference type="EnsemblPlants" id="LPERR03G21770.2">
    <property type="protein sequence ID" value="LPERR03G21770.2"/>
    <property type="gene ID" value="LPERR03G21770"/>
</dbReference>
<dbReference type="SUPFAM" id="SSF48452">
    <property type="entry name" value="TPR-like"/>
    <property type="match status" value="1"/>
</dbReference>
<sequence length="292" mass="31839">MHYGRTSLLKAVHSGHQEIAKYLLDHGANPDQAMRCGLAPLHSAAGLGDCESVKQLLAKGAYVDPVCTHGTPLHLAAHEGQNGTMKILLDHNADCNKIINRITPLLLATRSASAKCMELLVEILELNIGHVKSYDYLGATFFVLTFSTTDRTLSDTFVNYMSTASVDDGDSGSSDSGPREVGANHHVSVNNKIAEFKSLGLEAVEKKDYRSAAGFYSKAMELDPDDATLLSNRSLCWLYMVMEARLCWMLMNAEKSSLTGLRAATDYAIAYEALYDGFTLDPGNIEIENALR</sequence>
<keyword evidence="4" id="KW-1185">Reference proteome</keyword>
<evidence type="ECO:0000256" key="1">
    <source>
        <dbReference type="PROSITE-ProRule" id="PRU00023"/>
    </source>
</evidence>
<name>A0A0D9VWG5_9ORYZ</name>
<reference evidence="3 4" key="1">
    <citation type="submission" date="2012-08" db="EMBL/GenBank/DDBJ databases">
        <title>Oryza genome evolution.</title>
        <authorList>
            <person name="Wing R.A."/>
        </authorList>
    </citation>
    <scope>NUCLEOTIDE SEQUENCE</scope>
</reference>
<dbReference type="HOGENOM" id="CLU_000134_44_6_1"/>
<dbReference type="SMART" id="SM00248">
    <property type="entry name" value="ANK"/>
    <property type="match status" value="4"/>
</dbReference>
<dbReference type="InterPro" id="IPR051616">
    <property type="entry name" value="Cul2-RING_E3_ligase_SR"/>
</dbReference>
<dbReference type="Gene3D" id="1.25.40.20">
    <property type="entry name" value="Ankyrin repeat-containing domain"/>
    <property type="match status" value="1"/>
</dbReference>
<dbReference type="Gene3D" id="1.25.40.10">
    <property type="entry name" value="Tetratricopeptide repeat domain"/>
    <property type="match status" value="1"/>
</dbReference>
<feature type="repeat" description="TPR" evidence="2">
    <location>
        <begin position="193"/>
        <end position="226"/>
    </location>
</feature>
<evidence type="ECO:0000256" key="2">
    <source>
        <dbReference type="PROSITE-ProRule" id="PRU00339"/>
    </source>
</evidence>
<accession>A0A0D9VWG5</accession>
<dbReference type="InterPro" id="IPR036770">
    <property type="entry name" value="Ankyrin_rpt-contain_sf"/>
</dbReference>
<dbReference type="PROSITE" id="PS50088">
    <property type="entry name" value="ANK_REPEAT"/>
    <property type="match status" value="3"/>
</dbReference>
<feature type="repeat" description="ANK" evidence="1">
    <location>
        <begin position="36"/>
        <end position="64"/>
    </location>
</feature>
<dbReference type="Proteomes" id="UP000032180">
    <property type="component" value="Chromosome 3"/>
</dbReference>
<reference evidence="3" key="3">
    <citation type="submission" date="2015-04" db="UniProtKB">
        <authorList>
            <consortium name="EnsemblPlants"/>
        </authorList>
    </citation>
    <scope>IDENTIFICATION</scope>
</reference>
<dbReference type="AlphaFoldDB" id="A0A0D9VWG5"/>
<dbReference type="Gramene" id="LPERR03G21770.2">
    <property type="protein sequence ID" value="LPERR03G21770.2"/>
    <property type="gene ID" value="LPERR03G21770"/>
</dbReference>
<reference evidence="4" key="2">
    <citation type="submission" date="2013-12" db="EMBL/GenBank/DDBJ databases">
        <authorList>
            <person name="Yu Y."/>
            <person name="Lee S."/>
            <person name="de Baynast K."/>
            <person name="Wissotski M."/>
            <person name="Liu L."/>
            <person name="Talag J."/>
            <person name="Goicoechea J."/>
            <person name="Angelova A."/>
            <person name="Jetty R."/>
            <person name="Kudrna D."/>
            <person name="Golser W."/>
            <person name="Rivera L."/>
            <person name="Zhang J."/>
            <person name="Wing R."/>
        </authorList>
    </citation>
    <scope>NUCLEOTIDE SEQUENCE</scope>
</reference>
<dbReference type="PANTHER" id="PTHR46224">
    <property type="entry name" value="ANKYRIN REPEAT FAMILY PROTEIN"/>
    <property type="match status" value="1"/>
</dbReference>
<dbReference type="Pfam" id="PF00023">
    <property type="entry name" value="Ank"/>
    <property type="match status" value="1"/>
</dbReference>
<protein>
    <submittedName>
        <fullName evidence="3">Uncharacterized protein</fullName>
    </submittedName>
</protein>
<dbReference type="InterPro" id="IPR002110">
    <property type="entry name" value="Ankyrin_rpt"/>
</dbReference>
<feature type="repeat" description="ANK" evidence="1">
    <location>
        <begin position="68"/>
        <end position="100"/>
    </location>
</feature>
<dbReference type="Pfam" id="PF12796">
    <property type="entry name" value="Ank_2"/>
    <property type="match status" value="1"/>
</dbReference>
<dbReference type="PROSITE" id="PS50005">
    <property type="entry name" value="TPR"/>
    <property type="match status" value="1"/>
</dbReference>
<feature type="repeat" description="ANK" evidence="1">
    <location>
        <begin position="3"/>
        <end position="35"/>
    </location>
</feature>
<evidence type="ECO:0000313" key="3">
    <source>
        <dbReference type="EnsemblPlants" id="LPERR03G21770.2"/>
    </source>
</evidence>
<dbReference type="InterPro" id="IPR019734">
    <property type="entry name" value="TPR_rpt"/>
</dbReference>
<dbReference type="PANTHER" id="PTHR46224:SF41">
    <property type="entry name" value="OS03G0621400 PROTEIN"/>
    <property type="match status" value="1"/>
</dbReference>
<proteinExistence type="predicted"/>
<dbReference type="InterPro" id="IPR011990">
    <property type="entry name" value="TPR-like_helical_dom_sf"/>
</dbReference>
<keyword evidence="1" id="KW-0040">ANK repeat</keyword>
<dbReference type="SUPFAM" id="SSF48403">
    <property type="entry name" value="Ankyrin repeat"/>
    <property type="match status" value="1"/>
</dbReference>
<organism evidence="3 4">
    <name type="scientific">Leersia perrieri</name>
    <dbReference type="NCBI Taxonomy" id="77586"/>
    <lineage>
        <taxon>Eukaryota</taxon>
        <taxon>Viridiplantae</taxon>
        <taxon>Streptophyta</taxon>
        <taxon>Embryophyta</taxon>
        <taxon>Tracheophyta</taxon>
        <taxon>Spermatophyta</taxon>
        <taxon>Magnoliopsida</taxon>
        <taxon>Liliopsida</taxon>
        <taxon>Poales</taxon>
        <taxon>Poaceae</taxon>
        <taxon>BOP clade</taxon>
        <taxon>Oryzoideae</taxon>
        <taxon>Oryzeae</taxon>
        <taxon>Oryzinae</taxon>
        <taxon>Leersia</taxon>
    </lineage>
</organism>
<evidence type="ECO:0000313" key="4">
    <source>
        <dbReference type="Proteomes" id="UP000032180"/>
    </source>
</evidence>